<protein>
    <submittedName>
        <fullName evidence="3">DUF3043 domain-containing protein</fullName>
    </submittedName>
</protein>
<dbReference type="EMBL" id="JBHUEE010000008">
    <property type="protein sequence ID" value="MFD1719070.1"/>
    <property type="molecule type" value="Genomic_DNA"/>
</dbReference>
<evidence type="ECO:0000256" key="2">
    <source>
        <dbReference type="SAM" id="Phobius"/>
    </source>
</evidence>
<name>A0ABW4L6H3_9MICO</name>
<organism evidence="3 4">
    <name type="scientific">Georgenia deserti</name>
    <dbReference type="NCBI Taxonomy" id="2093781"/>
    <lineage>
        <taxon>Bacteria</taxon>
        <taxon>Bacillati</taxon>
        <taxon>Actinomycetota</taxon>
        <taxon>Actinomycetes</taxon>
        <taxon>Micrococcales</taxon>
        <taxon>Bogoriellaceae</taxon>
        <taxon>Georgenia</taxon>
    </lineage>
</organism>
<feature type="compositionally biased region" description="Basic and acidic residues" evidence="1">
    <location>
        <begin position="29"/>
        <end position="48"/>
    </location>
</feature>
<proteinExistence type="predicted"/>
<keyword evidence="2" id="KW-1133">Transmembrane helix</keyword>
<dbReference type="RefSeq" id="WP_388008626.1">
    <property type="nucleotide sequence ID" value="NZ_JBHUEE010000008.1"/>
</dbReference>
<dbReference type="Proteomes" id="UP001597277">
    <property type="component" value="Unassembled WGS sequence"/>
</dbReference>
<sequence>MIGRKRTPVEEPEPAADEQPAGKGRPTPKRREAEMRNRRPLVPDDRKEAKRRQREQRNEMWRKQREAMITGEERYLPIRDKGRVRRYARDYVDARFSVAEIFMPVALLMIIAMLFVGTFPELANIVVLGTYALLLLSILDGVVMVQLLKRRLRRTFDESEIPKWTGLYAFTRAFYFRRMRQPRPQVKRGQYPA</sequence>
<reference evidence="4" key="1">
    <citation type="journal article" date="2019" name="Int. J. Syst. Evol. Microbiol.">
        <title>The Global Catalogue of Microorganisms (GCM) 10K type strain sequencing project: providing services to taxonomists for standard genome sequencing and annotation.</title>
        <authorList>
            <consortium name="The Broad Institute Genomics Platform"/>
            <consortium name="The Broad Institute Genome Sequencing Center for Infectious Disease"/>
            <person name="Wu L."/>
            <person name="Ma J."/>
        </authorList>
    </citation>
    <scope>NUCLEOTIDE SEQUENCE [LARGE SCALE GENOMIC DNA]</scope>
    <source>
        <strain evidence="4">JCM 17130</strain>
    </source>
</reference>
<evidence type="ECO:0000313" key="3">
    <source>
        <dbReference type="EMBL" id="MFD1719070.1"/>
    </source>
</evidence>
<keyword evidence="2" id="KW-0812">Transmembrane</keyword>
<accession>A0ABW4L6H3</accession>
<evidence type="ECO:0000256" key="1">
    <source>
        <dbReference type="SAM" id="MobiDB-lite"/>
    </source>
</evidence>
<feature type="region of interest" description="Disordered" evidence="1">
    <location>
        <begin position="1"/>
        <end position="63"/>
    </location>
</feature>
<feature type="transmembrane region" description="Helical" evidence="2">
    <location>
        <begin position="122"/>
        <end position="145"/>
    </location>
</feature>
<comment type="caution">
    <text evidence="3">The sequence shown here is derived from an EMBL/GenBank/DDBJ whole genome shotgun (WGS) entry which is preliminary data.</text>
</comment>
<keyword evidence="4" id="KW-1185">Reference proteome</keyword>
<dbReference type="Pfam" id="PF11241">
    <property type="entry name" value="DUF3043"/>
    <property type="match status" value="1"/>
</dbReference>
<feature type="transmembrane region" description="Helical" evidence="2">
    <location>
        <begin position="96"/>
        <end position="116"/>
    </location>
</feature>
<dbReference type="InterPro" id="IPR021403">
    <property type="entry name" value="DUF3043"/>
</dbReference>
<gene>
    <name evidence="3" type="ORF">ACFSE6_14590</name>
</gene>
<evidence type="ECO:0000313" key="4">
    <source>
        <dbReference type="Proteomes" id="UP001597277"/>
    </source>
</evidence>
<keyword evidence="2" id="KW-0472">Membrane</keyword>